<comment type="caution">
    <text evidence="3">The sequence shown here is derived from an EMBL/GenBank/DDBJ whole genome shotgun (WGS) entry which is preliminary data.</text>
</comment>
<dbReference type="InterPro" id="IPR032466">
    <property type="entry name" value="Metal_Hydrolase"/>
</dbReference>
<dbReference type="Gene3D" id="3.30.110.90">
    <property type="entry name" value="Amidohydrolase"/>
    <property type="match status" value="1"/>
</dbReference>
<name>A0A438N4V3_EXOME</name>
<dbReference type="Pfam" id="PF01979">
    <property type="entry name" value="Amidohydro_1"/>
    <property type="match status" value="1"/>
</dbReference>
<dbReference type="PANTHER" id="PTHR43135:SF3">
    <property type="entry name" value="ALPHA-D-RIBOSE 1-METHYLPHOSPHONATE 5-TRIPHOSPHATE DIPHOSPHATASE"/>
    <property type="match status" value="1"/>
</dbReference>
<sequence length="432" mass="46167">MRLRLCSTALFVLLAQQASACAGLGKDHDSDIASVLNYVSRRSASTPDSTLIENVRIFDGQVMMAPSTVLIRDGRIADIDAGHGATASVVVNGTGKFLIPGLIDSHVHVDIPQALDAMASYGVTTCVNMACYDYELCETLKDIPGTTSMFTASLPAVGNGSFHARLRGSSSDLTVSASTNATAWVATNAFPPGSPASFLKVTAEPDGPEQGLLNDLVAAAHTLGRPATMHASYVSAYEQAAIARPEIIQHLPADAVMNHSLARRLLRQKQHVTATMAIFRIGANSAWLKTMLRQNFQWNVTMSNARILVETGVPLLAGTDSTNVGPLNVTFPYGLTLQCELEYLVEAGMSPTQALRAATEDPSRVHNMYDRGIIYAGKRADLVLLNSNPLLHIANTRDISQVWVGGIPVQNVTRDLTSDCAALDMVSNAYLS</sequence>
<dbReference type="SUPFAM" id="SSF51556">
    <property type="entry name" value="Metallo-dependent hydrolases"/>
    <property type="match status" value="1"/>
</dbReference>
<evidence type="ECO:0000313" key="4">
    <source>
        <dbReference type="Proteomes" id="UP000288859"/>
    </source>
</evidence>
<evidence type="ECO:0000259" key="2">
    <source>
        <dbReference type="Pfam" id="PF01979"/>
    </source>
</evidence>
<dbReference type="VEuPathDB" id="FungiDB:PV10_05093"/>
<dbReference type="InterPro" id="IPR006680">
    <property type="entry name" value="Amidohydro-rel"/>
</dbReference>
<dbReference type="Gene3D" id="1.20.58.520">
    <property type="entry name" value="Amidohydrolase"/>
    <property type="match status" value="1"/>
</dbReference>
<dbReference type="GO" id="GO:0016810">
    <property type="term" value="F:hydrolase activity, acting on carbon-nitrogen (but not peptide) bonds"/>
    <property type="evidence" value="ECO:0007669"/>
    <property type="project" value="InterPro"/>
</dbReference>
<dbReference type="InterPro" id="IPR051781">
    <property type="entry name" value="Metallo-dep_Hydrolase"/>
</dbReference>
<dbReference type="InterPro" id="IPR011059">
    <property type="entry name" value="Metal-dep_hydrolase_composite"/>
</dbReference>
<gene>
    <name evidence="3" type="ORF">B0A52_05354</name>
</gene>
<feature type="signal peptide" evidence="1">
    <location>
        <begin position="1"/>
        <end position="20"/>
    </location>
</feature>
<dbReference type="AlphaFoldDB" id="A0A438N4V3"/>
<protein>
    <recommendedName>
        <fullName evidence="2">Amidohydrolase-related domain-containing protein</fullName>
    </recommendedName>
</protein>
<accession>A0A438N4V3</accession>
<dbReference type="Proteomes" id="UP000288859">
    <property type="component" value="Unassembled WGS sequence"/>
</dbReference>
<feature type="chain" id="PRO_5019028547" description="Amidohydrolase-related domain-containing protein" evidence="1">
    <location>
        <begin position="21"/>
        <end position="432"/>
    </location>
</feature>
<dbReference type="Gene3D" id="2.30.40.10">
    <property type="entry name" value="Urease, subunit C, domain 1"/>
    <property type="match status" value="1"/>
</dbReference>
<evidence type="ECO:0000313" key="3">
    <source>
        <dbReference type="EMBL" id="RVX70704.1"/>
    </source>
</evidence>
<dbReference type="OrthoDB" id="5595695at2759"/>
<proteinExistence type="predicted"/>
<feature type="domain" description="Amidohydrolase-related" evidence="2">
    <location>
        <begin position="97"/>
        <end position="406"/>
    </location>
</feature>
<keyword evidence="1" id="KW-0732">Signal</keyword>
<reference evidence="3 4" key="1">
    <citation type="submission" date="2017-03" db="EMBL/GenBank/DDBJ databases">
        <title>Genomes of endolithic fungi from Antarctica.</title>
        <authorList>
            <person name="Coleine C."/>
            <person name="Masonjones S."/>
            <person name="Stajich J.E."/>
        </authorList>
    </citation>
    <scope>NUCLEOTIDE SEQUENCE [LARGE SCALE GENOMIC DNA]</scope>
    <source>
        <strain evidence="3 4">CCFEE 6314</strain>
    </source>
</reference>
<dbReference type="EMBL" id="NAJM01000021">
    <property type="protein sequence ID" value="RVX70704.1"/>
    <property type="molecule type" value="Genomic_DNA"/>
</dbReference>
<dbReference type="PANTHER" id="PTHR43135">
    <property type="entry name" value="ALPHA-D-RIBOSE 1-METHYLPHOSPHONATE 5-TRIPHOSPHATE DIPHOSPHATASE"/>
    <property type="match status" value="1"/>
</dbReference>
<evidence type="ECO:0000256" key="1">
    <source>
        <dbReference type="SAM" id="SignalP"/>
    </source>
</evidence>
<organism evidence="3 4">
    <name type="scientific">Exophiala mesophila</name>
    <name type="common">Black yeast-like fungus</name>
    <dbReference type="NCBI Taxonomy" id="212818"/>
    <lineage>
        <taxon>Eukaryota</taxon>
        <taxon>Fungi</taxon>
        <taxon>Dikarya</taxon>
        <taxon>Ascomycota</taxon>
        <taxon>Pezizomycotina</taxon>
        <taxon>Eurotiomycetes</taxon>
        <taxon>Chaetothyriomycetidae</taxon>
        <taxon>Chaetothyriales</taxon>
        <taxon>Herpotrichiellaceae</taxon>
        <taxon>Exophiala</taxon>
    </lineage>
</organism>
<dbReference type="Gene3D" id="3.40.50.10910">
    <property type="entry name" value="Amidohydrolase"/>
    <property type="match status" value="1"/>
</dbReference>
<dbReference type="SUPFAM" id="SSF51338">
    <property type="entry name" value="Composite domain of metallo-dependent hydrolases"/>
    <property type="match status" value="1"/>
</dbReference>